<reference evidence="4 5" key="2">
    <citation type="journal article" date="2017" name="Sci. Rep.">
        <title>Ant-infecting Ophiocordyceps genomes reveal a high diversity of potential behavioral manipulation genes and a possible major role for enterotoxins.</title>
        <authorList>
            <person name="de Bekker C."/>
            <person name="Ohm R.A."/>
            <person name="Evans H.C."/>
            <person name="Brachmann A."/>
            <person name="Hughes D.P."/>
        </authorList>
    </citation>
    <scope>NUCLEOTIDE SEQUENCE [LARGE SCALE GENOMIC DNA]</scope>
    <source>
        <strain evidence="4 5">SC16a</strain>
    </source>
</reference>
<dbReference type="GO" id="GO:0030490">
    <property type="term" value="P:maturation of SSU-rRNA"/>
    <property type="evidence" value="ECO:0007669"/>
    <property type="project" value="TreeGrafter"/>
</dbReference>
<organism evidence="4 5">
    <name type="scientific">Ophiocordyceps unilateralis</name>
    <name type="common">Zombie-ant fungus</name>
    <name type="synonym">Torrubia unilateralis</name>
    <dbReference type="NCBI Taxonomy" id="268505"/>
    <lineage>
        <taxon>Eukaryota</taxon>
        <taxon>Fungi</taxon>
        <taxon>Dikarya</taxon>
        <taxon>Ascomycota</taxon>
        <taxon>Pezizomycotina</taxon>
        <taxon>Sordariomycetes</taxon>
        <taxon>Hypocreomycetidae</taxon>
        <taxon>Hypocreales</taxon>
        <taxon>Ophiocordycipitaceae</taxon>
        <taxon>Ophiocordyceps</taxon>
    </lineage>
</organism>
<dbReference type="EMBL" id="LAZP02000206">
    <property type="protein sequence ID" value="PFH59352.1"/>
    <property type="molecule type" value="Genomic_DNA"/>
</dbReference>
<dbReference type="AlphaFoldDB" id="A0A2A9PEL5"/>
<dbReference type="InterPro" id="IPR015158">
    <property type="entry name" value="Bud22_dom"/>
</dbReference>
<sequence length="450" mass="49745">MPKRKRSSQSSAQAAFEKHQVEIFRALKAAKGFERQRLSKRLREDGVLPDKQHRLKREIATLKSLDLRQTARAHLTSSLLKVKTIVASPDLPEALRAGVPRSQLPEEERVALHNVTSGLYNRDAVKQATDRAVVAVCRLLDMSAPEKTKRLRKSETIQSHGPVLHTEKTLDRFSSEEGDASEETSELDGFESDVDEPGPAVGQVGSDAEAAEEAELAKYDDCLGSSSDEDDQADDPRLQRIGRRETINTNDISLSESSFDGEMELDAESAPSRSPLPPLATPRMSKAKPLAAVRLRPTGNSTFLPSLMGGYISGSESASDIEETKPKARRGQRARQAIWEKKYGANAKHLQKASQEDGRDAGWDMRRGAVAENERNRKAPWKRAAVRDPLAKKGGKSDVTARTEARERAHKPTKTDQDDTRPLHPSWTAKKMARDAQRGAAFSGQKMVFD</sequence>
<evidence type="ECO:0000313" key="5">
    <source>
        <dbReference type="Proteomes" id="UP000037136"/>
    </source>
</evidence>
<feature type="compositionally biased region" description="Basic and acidic residues" evidence="2">
    <location>
        <begin position="413"/>
        <end position="422"/>
    </location>
</feature>
<feature type="domain" description="Bud22" evidence="3">
    <location>
        <begin position="17"/>
        <end position="450"/>
    </location>
</feature>
<feature type="region of interest" description="Disordered" evidence="2">
    <location>
        <begin position="147"/>
        <end position="210"/>
    </location>
</feature>
<feature type="compositionally biased region" description="Basic and acidic residues" evidence="2">
    <location>
        <begin position="354"/>
        <end position="377"/>
    </location>
</feature>
<evidence type="ECO:0000256" key="1">
    <source>
        <dbReference type="ARBA" id="ARBA00023054"/>
    </source>
</evidence>
<feature type="compositionally biased region" description="Basic and acidic residues" evidence="2">
    <location>
        <begin position="234"/>
        <end position="246"/>
    </location>
</feature>
<accession>A0A2A9PEL5</accession>
<feature type="region of interest" description="Disordered" evidence="2">
    <location>
        <begin position="222"/>
        <end position="284"/>
    </location>
</feature>
<dbReference type="Pfam" id="PF09073">
    <property type="entry name" value="BUD22"/>
    <property type="match status" value="1"/>
</dbReference>
<dbReference type="PANTHER" id="PTHR23325:SF1">
    <property type="entry name" value="SERUM RESPONSE FACTOR-BINDING PROTEIN 1"/>
    <property type="match status" value="1"/>
</dbReference>
<evidence type="ECO:0000256" key="2">
    <source>
        <dbReference type="SAM" id="MobiDB-lite"/>
    </source>
</evidence>
<dbReference type="STRING" id="268505.A0A2A9PEL5"/>
<dbReference type="InterPro" id="IPR037393">
    <property type="entry name" value="Bud22/SRFB1"/>
</dbReference>
<dbReference type="GO" id="GO:0005634">
    <property type="term" value="C:nucleus"/>
    <property type="evidence" value="ECO:0007669"/>
    <property type="project" value="TreeGrafter"/>
</dbReference>
<name>A0A2A9PEL5_OPHUN</name>
<dbReference type="OrthoDB" id="3364872at2759"/>
<feature type="compositionally biased region" description="Acidic residues" evidence="2">
    <location>
        <begin position="176"/>
        <end position="196"/>
    </location>
</feature>
<feature type="compositionally biased region" description="Polar residues" evidence="2">
    <location>
        <begin position="247"/>
        <end position="258"/>
    </location>
</feature>
<keyword evidence="1" id="KW-0175">Coiled coil</keyword>
<dbReference type="Proteomes" id="UP000037136">
    <property type="component" value="Unassembled WGS sequence"/>
</dbReference>
<feature type="compositionally biased region" description="Basic and acidic residues" evidence="2">
    <location>
        <begin position="165"/>
        <end position="175"/>
    </location>
</feature>
<comment type="caution">
    <text evidence="4">The sequence shown here is derived from an EMBL/GenBank/DDBJ whole genome shotgun (WGS) entry which is preliminary data.</text>
</comment>
<keyword evidence="5" id="KW-1185">Reference proteome</keyword>
<dbReference type="GO" id="GO:0030686">
    <property type="term" value="C:90S preribosome"/>
    <property type="evidence" value="ECO:0007669"/>
    <property type="project" value="TreeGrafter"/>
</dbReference>
<feature type="region of interest" description="Disordered" evidence="2">
    <location>
        <begin position="315"/>
        <end position="450"/>
    </location>
</feature>
<dbReference type="PANTHER" id="PTHR23325">
    <property type="entry name" value="SERUM RESPONSE FACTOR-BINDING"/>
    <property type="match status" value="1"/>
</dbReference>
<reference evidence="4 5" key="1">
    <citation type="journal article" date="2015" name="BMC Genomics">
        <title>Gene expression during zombie ant biting behavior reflects the complexity underlying fungal parasitic behavioral manipulation.</title>
        <authorList>
            <person name="de Bekker C."/>
            <person name="Ohm R.A."/>
            <person name="Loreto R.G."/>
            <person name="Sebastian A."/>
            <person name="Albert I."/>
            <person name="Merrow M."/>
            <person name="Brachmann A."/>
            <person name="Hughes D.P."/>
        </authorList>
    </citation>
    <scope>NUCLEOTIDE SEQUENCE [LARGE SCALE GENOMIC DNA]</scope>
    <source>
        <strain evidence="4 5">SC16a</strain>
    </source>
</reference>
<evidence type="ECO:0000313" key="4">
    <source>
        <dbReference type="EMBL" id="PFH59352.1"/>
    </source>
</evidence>
<protein>
    <recommendedName>
        <fullName evidence="3">Bud22 domain-containing protein</fullName>
    </recommendedName>
</protein>
<proteinExistence type="predicted"/>
<gene>
    <name evidence="4" type="ORF">XA68_12481</name>
</gene>
<feature type="compositionally biased region" description="Basic and acidic residues" evidence="2">
    <location>
        <begin position="385"/>
        <end position="407"/>
    </location>
</feature>
<evidence type="ECO:0000259" key="3">
    <source>
        <dbReference type="Pfam" id="PF09073"/>
    </source>
</evidence>